<evidence type="ECO:0000256" key="5">
    <source>
        <dbReference type="ARBA" id="ARBA00023239"/>
    </source>
</evidence>
<dbReference type="GO" id="GO:0006543">
    <property type="term" value="P:L-glutamine catabolic process"/>
    <property type="evidence" value="ECO:0007669"/>
    <property type="project" value="UniProtKB-UniRule"/>
</dbReference>
<feature type="binding site" evidence="7 9">
    <location>
        <begin position="52"/>
        <end position="54"/>
    </location>
    <ligand>
        <name>L-glutamine</name>
        <dbReference type="ChEBI" id="CHEBI:58359"/>
    </ligand>
</feature>
<evidence type="ECO:0000313" key="10">
    <source>
        <dbReference type="EMBL" id="NMG83775.1"/>
    </source>
</evidence>
<dbReference type="GO" id="GO:0005829">
    <property type="term" value="C:cytosol"/>
    <property type="evidence" value="ECO:0007669"/>
    <property type="project" value="TreeGrafter"/>
</dbReference>
<comment type="function">
    <text evidence="7">Catalyzes the hydrolysis of glutamine to glutamate and ammonia as part of the biosynthesis of pyridoxal 5'-phosphate. The resulting ammonia molecule is channeled to the active site of PdxS.</text>
</comment>
<comment type="catalytic activity">
    <reaction evidence="6 7">
        <text>L-glutamine + H2O = L-glutamate + NH4(+)</text>
        <dbReference type="Rhea" id="RHEA:15889"/>
        <dbReference type="ChEBI" id="CHEBI:15377"/>
        <dbReference type="ChEBI" id="CHEBI:28938"/>
        <dbReference type="ChEBI" id="CHEBI:29985"/>
        <dbReference type="ChEBI" id="CHEBI:58359"/>
        <dbReference type="EC" id="3.5.1.2"/>
    </reaction>
</comment>
<feature type="binding site" evidence="7 9">
    <location>
        <position position="115"/>
    </location>
    <ligand>
        <name>L-glutamine</name>
        <dbReference type="ChEBI" id="CHEBI:58359"/>
    </ligand>
</feature>
<dbReference type="FunFam" id="3.40.50.880:FF:000041">
    <property type="entry name" value="Glutamine amidotransferase subunit pdxT, putative"/>
    <property type="match status" value="1"/>
</dbReference>
<evidence type="ECO:0000256" key="2">
    <source>
        <dbReference type="ARBA" id="ARBA00022801"/>
    </source>
</evidence>
<dbReference type="GO" id="GO:0036381">
    <property type="term" value="F:pyridoxal 5'-phosphate synthase (glutamine hydrolysing) activity"/>
    <property type="evidence" value="ECO:0007669"/>
    <property type="project" value="UniProtKB-UniRule"/>
</dbReference>
<dbReference type="GO" id="GO:0004359">
    <property type="term" value="F:glutaminase activity"/>
    <property type="evidence" value="ECO:0007669"/>
    <property type="project" value="UniProtKB-UniRule"/>
</dbReference>
<comment type="caution">
    <text evidence="10">The sequence shown here is derived from an EMBL/GenBank/DDBJ whole genome shotgun (WGS) entry which is preliminary data.</text>
</comment>
<proteinExistence type="inferred from homology"/>
<evidence type="ECO:0000256" key="6">
    <source>
        <dbReference type="ARBA" id="ARBA00049534"/>
    </source>
</evidence>
<keyword evidence="4 7" id="KW-0315">Glutamine amidotransferase</keyword>
<organism evidence="10 11">
    <name type="scientific">Candidatus Ethanoperedens thermophilum</name>
    <dbReference type="NCBI Taxonomy" id="2766897"/>
    <lineage>
        <taxon>Archaea</taxon>
        <taxon>Methanobacteriati</taxon>
        <taxon>Methanobacteriota</taxon>
        <taxon>Stenosarchaea group</taxon>
        <taxon>Methanomicrobia</taxon>
        <taxon>Methanosarcinales</taxon>
        <taxon>Methanosarcinales incertae sedis</taxon>
        <taxon>GOM Arc I cluster</taxon>
        <taxon>Candidatus Ethanoperedens</taxon>
    </lineage>
</organism>
<dbReference type="GO" id="GO:1903600">
    <property type="term" value="C:glutaminase complex"/>
    <property type="evidence" value="ECO:0007669"/>
    <property type="project" value="TreeGrafter"/>
</dbReference>
<dbReference type="NCBIfam" id="TIGR03800">
    <property type="entry name" value="PLP_synth_Pdx2"/>
    <property type="match status" value="1"/>
</dbReference>
<dbReference type="PROSITE" id="PS01236">
    <property type="entry name" value="PDXT_SNO_1"/>
    <property type="match status" value="1"/>
</dbReference>
<feature type="active site" description="Charge relay system" evidence="7 8">
    <location>
        <position position="179"/>
    </location>
</feature>
<dbReference type="PROSITE" id="PS51273">
    <property type="entry name" value="GATASE_TYPE_1"/>
    <property type="match status" value="1"/>
</dbReference>
<evidence type="ECO:0000256" key="1">
    <source>
        <dbReference type="ARBA" id="ARBA00008345"/>
    </source>
</evidence>
<dbReference type="Proteomes" id="UP000606580">
    <property type="component" value="Unassembled WGS sequence"/>
</dbReference>
<keyword evidence="3 7" id="KW-0663">Pyridoxal phosphate</keyword>
<evidence type="ECO:0000256" key="7">
    <source>
        <dbReference type="HAMAP-Rule" id="MF_01615"/>
    </source>
</evidence>
<name>A0A848DCB6_9EURY</name>
<evidence type="ECO:0000256" key="3">
    <source>
        <dbReference type="ARBA" id="ARBA00022898"/>
    </source>
</evidence>
<keyword evidence="5 7" id="KW-0456">Lyase</keyword>
<dbReference type="GO" id="GO:0042823">
    <property type="term" value="P:pyridoxal phosphate biosynthetic process"/>
    <property type="evidence" value="ECO:0007669"/>
    <property type="project" value="UniProtKB-UniRule"/>
</dbReference>
<dbReference type="HAMAP" id="MF_01615">
    <property type="entry name" value="PdxT"/>
    <property type="match status" value="1"/>
</dbReference>
<dbReference type="InterPro" id="IPR029062">
    <property type="entry name" value="Class_I_gatase-like"/>
</dbReference>
<comment type="catalytic activity">
    <reaction evidence="7">
        <text>aldehydo-D-ribose 5-phosphate + D-glyceraldehyde 3-phosphate + L-glutamine = pyridoxal 5'-phosphate + L-glutamate + phosphate + 3 H2O + H(+)</text>
        <dbReference type="Rhea" id="RHEA:31507"/>
        <dbReference type="ChEBI" id="CHEBI:15377"/>
        <dbReference type="ChEBI" id="CHEBI:15378"/>
        <dbReference type="ChEBI" id="CHEBI:29985"/>
        <dbReference type="ChEBI" id="CHEBI:43474"/>
        <dbReference type="ChEBI" id="CHEBI:58273"/>
        <dbReference type="ChEBI" id="CHEBI:58359"/>
        <dbReference type="ChEBI" id="CHEBI:59776"/>
        <dbReference type="ChEBI" id="CHEBI:597326"/>
        <dbReference type="EC" id="4.3.3.6"/>
    </reaction>
</comment>
<dbReference type="Gene3D" id="3.40.50.880">
    <property type="match status" value="1"/>
</dbReference>
<feature type="active site" description="Charge relay system" evidence="7 8">
    <location>
        <position position="181"/>
    </location>
</feature>
<feature type="active site" description="Nucleophile" evidence="7 8">
    <location>
        <position position="84"/>
    </location>
</feature>
<dbReference type="CDD" id="cd01749">
    <property type="entry name" value="GATase1_PB"/>
    <property type="match status" value="1"/>
</dbReference>
<evidence type="ECO:0000313" key="11">
    <source>
        <dbReference type="Proteomes" id="UP000606580"/>
    </source>
</evidence>
<gene>
    <name evidence="7 10" type="primary">pdxT</name>
    <name evidence="10" type="ORF">GIS02_06195</name>
</gene>
<comment type="pathway">
    <text evidence="7">Cofactor biosynthesis; pyridoxal 5'-phosphate biosynthesis.</text>
</comment>
<reference evidence="10" key="1">
    <citation type="journal article" date="2020" name="MBio">
        <title>'Candidatus Ethanoperedens,' a Thermophilic Genus of Archaea Mediating the Anaerobic Oxidation of Ethane.</title>
        <authorList>
            <person name="Hahn C.J."/>
            <person name="Laso-Perez R."/>
            <person name="Vulcano F."/>
            <person name="Vaziourakis K.M."/>
            <person name="Stokke R."/>
            <person name="Steen I.H."/>
            <person name="Teske A."/>
            <person name="Boetius A."/>
            <person name="Liebeke M."/>
            <person name="Amann R."/>
            <person name="Knittel K."/>
            <person name="Wegener G."/>
        </authorList>
    </citation>
    <scope>NUCLEOTIDE SEQUENCE</scope>
    <source>
        <strain evidence="10">GoM-Arc1-LC-WB58</strain>
    </source>
</reference>
<feature type="binding site" evidence="7 9">
    <location>
        <begin position="143"/>
        <end position="144"/>
    </location>
    <ligand>
        <name>L-glutamine</name>
        <dbReference type="ChEBI" id="CHEBI:58359"/>
    </ligand>
</feature>
<dbReference type="EC" id="3.5.1.2" evidence="7"/>
<dbReference type="PIRSF" id="PIRSF005639">
    <property type="entry name" value="Glut_amidoT_SNO"/>
    <property type="match status" value="1"/>
</dbReference>
<dbReference type="PANTHER" id="PTHR31559">
    <property type="entry name" value="PYRIDOXAL 5'-PHOSPHATE SYNTHASE SUBUNIT SNO"/>
    <property type="match status" value="1"/>
</dbReference>
<dbReference type="PROSITE" id="PS51130">
    <property type="entry name" value="PDXT_SNO_2"/>
    <property type="match status" value="1"/>
</dbReference>
<evidence type="ECO:0000256" key="9">
    <source>
        <dbReference type="PIRSR" id="PIRSR005639-2"/>
    </source>
</evidence>
<dbReference type="InterPro" id="IPR002161">
    <property type="entry name" value="PdxT/SNO"/>
</dbReference>
<dbReference type="GO" id="GO:0008614">
    <property type="term" value="P:pyridoxine metabolic process"/>
    <property type="evidence" value="ECO:0007669"/>
    <property type="project" value="TreeGrafter"/>
</dbReference>
<dbReference type="PANTHER" id="PTHR31559:SF0">
    <property type="entry name" value="PYRIDOXAL 5'-PHOSPHATE SYNTHASE SUBUNIT SNO1-RELATED"/>
    <property type="match status" value="1"/>
</dbReference>
<dbReference type="InterPro" id="IPR021196">
    <property type="entry name" value="PdxT/SNO_CS"/>
</dbReference>
<dbReference type="SUPFAM" id="SSF52317">
    <property type="entry name" value="Class I glutamine amidotransferase-like"/>
    <property type="match status" value="1"/>
</dbReference>
<evidence type="ECO:0000256" key="4">
    <source>
        <dbReference type="ARBA" id="ARBA00022962"/>
    </source>
</evidence>
<comment type="similarity">
    <text evidence="1 7">Belongs to the glutaminase PdxT/SNO family.</text>
</comment>
<dbReference type="EMBL" id="WNEG01000106">
    <property type="protein sequence ID" value="NMG83775.1"/>
    <property type="molecule type" value="Genomic_DNA"/>
</dbReference>
<keyword evidence="2 7" id="KW-0378">Hydrolase</keyword>
<protein>
    <recommendedName>
        <fullName evidence="7">Pyridoxal 5'-phosphate synthase subunit PdxT</fullName>
        <ecNumber evidence="7">4.3.3.6</ecNumber>
    </recommendedName>
    <alternativeName>
        <fullName evidence="7">Pdx2</fullName>
    </alternativeName>
    <alternativeName>
        <fullName evidence="7">Pyridoxal 5'-phosphate synthase glutaminase subunit</fullName>
        <ecNumber evidence="7">3.5.1.2</ecNumber>
    </alternativeName>
</protein>
<dbReference type="AlphaFoldDB" id="A0A848DCB6"/>
<dbReference type="EC" id="4.3.3.6" evidence="7"/>
<sequence length="209" mass="23113">MTIAVIAIQGNVEEHIHALKQAMQKQKLDEEIVPVKHKGIIPHCDGIVLPGGESTTLCRLMKHEGIDVEIIDAAKQDKPILATCAGLISLAKSGGKQARKTKQHLLGIMDIEVDRNTFGRQSDSFEVPINISFLDTPYNAVFIRAPKIVRVGKNVEVIARFGEDIVGAKQKNIIGLAFHPELTDDLRVHQYYLQLVRTQCQGPPPFPQV</sequence>
<evidence type="ECO:0000256" key="8">
    <source>
        <dbReference type="PIRSR" id="PIRSR005639-1"/>
    </source>
</evidence>
<dbReference type="UniPathway" id="UPA00245"/>
<comment type="subunit">
    <text evidence="7">In the presence of PdxS, forms a dodecamer of heterodimers. Only shows activity in the heterodimer.</text>
</comment>
<dbReference type="Pfam" id="PF01174">
    <property type="entry name" value="SNO"/>
    <property type="match status" value="1"/>
</dbReference>
<accession>A0A848DCB6</accession>